<dbReference type="PANTHER" id="PTHR35563:SF2">
    <property type="entry name" value="BARREL METAL-DEPENDENT HYDROLASE, PUTATIVE (AFU_ORTHOLOGUE AFUA_1G16240)-RELATED"/>
    <property type="match status" value="1"/>
</dbReference>
<keyword evidence="3" id="KW-1185">Reference proteome</keyword>
<evidence type="ECO:0000313" key="3">
    <source>
        <dbReference type="Proteomes" id="UP001365846"/>
    </source>
</evidence>
<reference evidence="2 3" key="1">
    <citation type="submission" date="2024-03" db="EMBL/GenBank/DDBJ databases">
        <title>Novel species of the genus Variovorax.</title>
        <authorList>
            <person name="Liu Q."/>
            <person name="Xin Y.-H."/>
        </authorList>
    </citation>
    <scope>NUCLEOTIDE SEQUENCE [LARGE SCALE GENOMIC DNA]</scope>
    <source>
        <strain evidence="2 3">KACC 18899</strain>
    </source>
</reference>
<evidence type="ECO:0000259" key="1">
    <source>
        <dbReference type="Pfam" id="PF04909"/>
    </source>
</evidence>
<organism evidence="2 3">
    <name type="scientific">Variovorax ureilyticus</name>
    <dbReference type="NCBI Taxonomy" id="1836198"/>
    <lineage>
        <taxon>Bacteria</taxon>
        <taxon>Pseudomonadati</taxon>
        <taxon>Pseudomonadota</taxon>
        <taxon>Betaproteobacteria</taxon>
        <taxon>Burkholderiales</taxon>
        <taxon>Comamonadaceae</taxon>
        <taxon>Variovorax</taxon>
    </lineage>
</organism>
<dbReference type="EMBL" id="JBBKZU010000007">
    <property type="protein sequence ID" value="MEJ8812892.1"/>
    <property type="molecule type" value="Genomic_DNA"/>
</dbReference>
<gene>
    <name evidence="2" type="ORF">WKW77_17540</name>
</gene>
<name>A0ABU8VGV9_9BURK</name>
<comment type="caution">
    <text evidence="2">The sequence shown here is derived from an EMBL/GenBank/DDBJ whole genome shotgun (WGS) entry which is preliminary data.</text>
</comment>
<dbReference type="InterPro" id="IPR052358">
    <property type="entry name" value="Aro_Compnd_Degr_Hydrolases"/>
</dbReference>
<dbReference type="InterPro" id="IPR032466">
    <property type="entry name" value="Metal_Hydrolase"/>
</dbReference>
<dbReference type="Pfam" id="PF04909">
    <property type="entry name" value="Amidohydro_2"/>
    <property type="match status" value="1"/>
</dbReference>
<dbReference type="InterPro" id="IPR006680">
    <property type="entry name" value="Amidohydro-rel"/>
</dbReference>
<dbReference type="PANTHER" id="PTHR35563">
    <property type="entry name" value="BARREL METAL-DEPENDENT HYDROLASE, PUTATIVE (AFU_ORTHOLOGUE AFUA_1G16240)-RELATED"/>
    <property type="match status" value="1"/>
</dbReference>
<protein>
    <submittedName>
        <fullName evidence="2">Amidohydrolase family protein</fullName>
    </submittedName>
</protein>
<proteinExistence type="predicted"/>
<feature type="domain" description="Amidohydrolase-related" evidence="1">
    <location>
        <begin position="13"/>
        <end position="278"/>
    </location>
</feature>
<accession>A0ABU8VGV9</accession>
<sequence length="281" mass="30876">MNIQADIFGQPKIDCHCHVFDPDRFPYSAGAAYHPSGGETGTARYFEAVLDVYGVRHALLVQPNSGYDADNACMLDAIRQGRGRFKGVAILPPDASIAQLQDFKAQGIVGAAHNFAMLGEAYYDAYDALWDRLAQQGMFVQVQVQGDQMVGLGARLRDCGARILVDHHGRPDIRAGVGGAGFQALLALAETARAYVKLSGYDKFSLERFPFDDVLPFSRALLAHFGPAHCLWASDWPHLRAVRRLDYGPLLALFMKLVPDEGARASILYESPRRLFGFDGD</sequence>
<dbReference type="SUPFAM" id="SSF51556">
    <property type="entry name" value="Metallo-dependent hydrolases"/>
    <property type="match status" value="1"/>
</dbReference>
<dbReference type="Proteomes" id="UP001365846">
    <property type="component" value="Unassembled WGS sequence"/>
</dbReference>
<dbReference type="Gene3D" id="3.20.20.140">
    <property type="entry name" value="Metal-dependent hydrolases"/>
    <property type="match status" value="1"/>
</dbReference>
<evidence type="ECO:0000313" key="2">
    <source>
        <dbReference type="EMBL" id="MEJ8812892.1"/>
    </source>
</evidence>
<dbReference type="RefSeq" id="WP_340358132.1">
    <property type="nucleotide sequence ID" value="NZ_JBBKZU010000007.1"/>
</dbReference>